<dbReference type="PANTHER" id="PTHR37049">
    <property type="entry name" value="PEPTIDASE S41 FAMILY PROTEIN"/>
    <property type="match status" value="1"/>
</dbReference>
<evidence type="ECO:0000256" key="1">
    <source>
        <dbReference type="SAM" id="MobiDB-lite"/>
    </source>
</evidence>
<dbReference type="Proteomes" id="UP000030780">
    <property type="component" value="Unassembled WGS sequence"/>
</dbReference>
<dbReference type="AlphaFoldDB" id="M7XBS3"/>
<reference evidence="4 5" key="1">
    <citation type="submission" date="2013-01" db="EMBL/GenBank/DDBJ databases">
        <authorList>
            <person name="Inman J."/>
            <person name="Zafar N."/>
            <person name="Lorenzi H."/>
            <person name="Caler E."/>
        </authorList>
    </citation>
    <scope>NUCLEOTIDE SEQUENCE [LARGE SCALE GENOMIC DNA]</scope>
    <source>
        <strain evidence="4 5">HM-3:IMSS</strain>
    </source>
</reference>
<feature type="region of interest" description="Disordered" evidence="1">
    <location>
        <begin position="638"/>
        <end position="669"/>
    </location>
</feature>
<feature type="non-terminal residue" evidence="4">
    <location>
        <position position="1"/>
    </location>
</feature>
<feature type="signal peptide" evidence="3">
    <location>
        <begin position="1"/>
        <end position="17"/>
    </location>
</feature>
<keyword evidence="2" id="KW-0812">Transmembrane</keyword>
<feature type="compositionally biased region" description="Low complexity" evidence="1">
    <location>
        <begin position="638"/>
        <end position="667"/>
    </location>
</feature>
<protein>
    <submittedName>
        <fullName evidence="4">Uncharacterized protein</fullName>
    </submittedName>
</protein>
<keyword evidence="2" id="KW-1133">Transmembrane helix</keyword>
<accession>M7XBS3</accession>
<gene>
    <name evidence="4" type="ORF">KM1_241580</name>
</gene>
<evidence type="ECO:0000256" key="2">
    <source>
        <dbReference type="SAM" id="Phobius"/>
    </source>
</evidence>
<evidence type="ECO:0000313" key="5">
    <source>
        <dbReference type="Proteomes" id="UP000030780"/>
    </source>
</evidence>
<keyword evidence="3" id="KW-0732">Signal</keyword>
<feature type="chain" id="PRO_5004087671" evidence="3">
    <location>
        <begin position="18"/>
        <end position="717"/>
    </location>
</feature>
<dbReference type="OrthoDB" id="28030at2759"/>
<sequence>ALMLLFTLICISTALDCASMVDGTLYTKEEAFECIYETNLDISDAVSIQGDIEDLIGMYAYLDILQSPLKEDQYYSVEAHLEEELKSLDTSTQPIYQFYRKVDDIMRLAKDPNLKFKFSSSKKKNFYFDSFKAILPFKFIIDQSTVKTQIVEQNGYVVPQELIDNNNQEVKLINKQNPLEYLRTLSNKLVSLKNANTAFNYMLHYHFQIDLGEIPLTSDELEDIVIEYINGATVTIPYKLLYKEVKGALKNSIKHSGNSQFKYTSDDNNVKCGTFIEGEKSINVIVIHSFYYDVSNKTSTYIQTLNKCFEMIDENDYPIEVILPMNEGGDADIEGSIFKLLSPHADNYIYGSVRVDGNSEKILKLDIAQHMYDPKNCQVRRSVSGNNIIINLKKPLGPFYSKPVVDEFENNITHSRSQVSIMKSNDVLFFTELKNHPRSPHQIVIFTDGYCRGTCSFFIKNLAESGSAIIVGYGGDPENNEFDIGTATSVIMASGYALCGSSTDLTKEGSHMTVSFVELYPTNYSFKSSVPREFIKGRSNERVALYDYNDDNVNKFVSEGLKLVNKYLIECDVNSPMVLQNPKCDEKLKGEHIHGGHPCVEGRWYTLSCVPSYCDYGYKFDRTSQTCIEDACYVAPNDTSSSSSEDSSYTPNESSSSSNTNETSSSELQEPTTDSMVYVVVGSAIGFASIVIIAAIIGIVAVILMNRKSKPKYTTFE</sequence>
<dbReference type="PANTHER" id="PTHR37049:SF4">
    <property type="entry name" value="RHODANESE DOMAIN-CONTAINING PROTEIN"/>
    <property type="match status" value="1"/>
</dbReference>
<dbReference type="EMBL" id="KB637142">
    <property type="protein sequence ID" value="EMS17613.1"/>
    <property type="molecule type" value="Genomic_DNA"/>
</dbReference>
<feature type="transmembrane region" description="Helical" evidence="2">
    <location>
        <begin position="676"/>
        <end position="704"/>
    </location>
</feature>
<evidence type="ECO:0000256" key="3">
    <source>
        <dbReference type="SAM" id="SignalP"/>
    </source>
</evidence>
<name>M7XBS3_ENTHI</name>
<keyword evidence="2" id="KW-0472">Membrane</keyword>
<dbReference type="InterPro" id="IPR052766">
    <property type="entry name" value="S41A_metabolite_peptidase"/>
</dbReference>
<dbReference type="VEuPathDB" id="AmoebaDB:KM1_241580"/>
<proteinExistence type="predicted"/>
<evidence type="ECO:0000313" key="4">
    <source>
        <dbReference type="EMBL" id="EMS17613.1"/>
    </source>
</evidence>
<organism evidence="4 5">
    <name type="scientific">Entamoeba histolytica HM-3:IMSS</name>
    <dbReference type="NCBI Taxonomy" id="885315"/>
    <lineage>
        <taxon>Eukaryota</taxon>
        <taxon>Amoebozoa</taxon>
        <taxon>Evosea</taxon>
        <taxon>Archamoebae</taxon>
        <taxon>Mastigamoebida</taxon>
        <taxon>Entamoebidae</taxon>
        <taxon>Entamoeba</taxon>
    </lineage>
</organism>